<feature type="transmembrane region" description="Helical" evidence="1">
    <location>
        <begin position="37"/>
        <end position="61"/>
    </location>
</feature>
<name>A0A8D9FAB2_9HEMI</name>
<evidence type="ECO:0000256" key="1">
    <source>
        <dbReference type="SAM" id="Phobius"/>
    </source>
</evidence>
<dbReference type="AlphaFoldDB" id="A0A8D9FAB2"/>
<proteinExistence type="predicted"/>
<keyword evidence="1" id="KW-0812">Transmembrane</keyword>
<keyword evidence="1" id="KW-1133">Transmembrane helix</keyword>
<accession>A0A8D9FAB2</accession>
<feature type="transmembrane region" description="Helical" evidence="1">
    <location>
        <begin position="67"/>
        <end position="84"/>
    </location>
</feature>
<protein>
    <submittedName>
        <fullName evidence="2">Uncharacterized protein</fullName>
    </submittedName>
</protein>
<dbReference type="EMBL" id="HBUF01621428">
    <property type="protein sequence ID" value="CAG6781095.1"/>
    <property type="molecule type" value="Transcribed_RNA"/>
</dbReference>
<organism evidence="2">
    <name type="scientific">Cacopsylla melanoneura</name>
    <dbReference type="NCBI Taxonomy" id="428564"/>
    <lineage>
        <taxon>Eukaryota</taxon>
        <taxon>Metazoa</taxon>
        <taxon>Ecdysozoa</taxon>
        <taxon>Arthropoda</taxon>
        <taxon>Hexapoda</taxon>
        <taxon>Insecta</taxon>
        <taxon>Pterygota</taxon>
        <taxon>Neoptera</taxon>
        <taxon>Paraneoptera</taxon>
        <taxon>Hemiptera</taxon>
        <taxon>Sternorrhyncha</taxon>
        <taxon>Psylloidea</taxon>
        <taxon>Psyllidae</taxon>
        <taxon>Psyllinae</taxon>
        <taxon>Cacopsylla</taxon>
    </lineage>
</organism>
<sequence length="106" mass="12588">MKYLLSVLKFFQVITHIRILILLTGNRTSHHQRLTKGCHSVLFFILLILLLLQSSWLFLLILLTTCYFLSSYFLFILLLGYFLLDVKYFSHTCYFFCTYIAFPNTS</sequence>
<reference evidence="2" key="1">
    <citation type="submission" date="2021-05" db="EMBL/GenBank/DDBJ databases">
        <authorList>
            <person name="Alioto T."/>
            <person name="Alioto T."/>
            <person name="Gomez Garrido J."/>
        </authorList>
    </citation>
    <scope>NUCLEOTIDE SEQUENCE</scope>
</reference>
<evidence type="ECO:0000313" key="2">
    <source>
        <dbReference type="EMBL" id="CAG6781095.1"/>
    </source>
</evidence>
<keyword evidence="1" id="KW-0472">Membrane</keyword>